<dbReference type="AlphaFoldDB" id="A0A075A776"/>
<evidence type="ECO:0000313" key="2">
    <source>
        <dbReference type="Proteomes" id="UP000054324"/>
    </source>
</evidence>
<dbReference type="GeneID" id="20322959"/>
<accession>A0A075A776</accession>
<dbReference type="EMBL" id="KL596855">
    <property type="protein sequence ID" value="KER23294.1"/>
    <property type="molecule type" value="Genomic_DNA"/>
</dbReference>
<proteinExistence type="predicted"/>
<gene>
    <name evidence="1" type="ORF">T265_08780</name>
</gene>
<organism evidence="1 2">
    <name type="scientific">Opisthorchis viverrini</name>
    <name type="common">Southeast Asian liver fluke</name>
    <dbReference type="NCBI Taxonomy" id="6198"/>
    <lineage>
        <taxon>Eukaryota</taxon>
        <taxon>Metazoa</taxon>
        <taxon>Spiralia</taxon>
        <taxon>Lophotrochozoa</taxon>
        <taxon>Platyhelminthes</taxon>
        <taxon>Trematoda</taxon>
        <taxon>Digenea</taxon>
        <taxon>Opisthorchiida</taxon>
        <taxon>Opisthorchiata</taxon>
        <taxon>Opisthorchiidae</taxon>
        <taxon>Opisthorchis</taxon>
    </lineage>
</organism>
<dbReference type="RefSeq" id="XP_009172944.1">
    <property type="nucleotide sequence ID" value="XM_009174680.1"/>
</dbReference>
<sequence>MEQVSAPSLHPAAEIVQTFAHPVERLQLSADISAQFPQTCAPGCGTSAEMEQVSAPSLHPAAEIVQTFAHPGKTIASELWSHIRINRTTLESALDSKSLGSVYSPARNQIESQNLDNTGHQQTDPLVYLRRE</sequence>
<dbReference type="CTD" id="20322959"/>
<reference evidence="1 2" key="1">
    <citation type="submission" date="2013-11" db="EMBL/GenBank/DDBJ databases">
        <title>Opisthorchis viverrini - life in the bile duct.</title>
        <authorList>
            <person name="Young N.D."/>
            <person name="Nagarajan N."/>
            <person name="Lin S.J."/>
            <person name="Korhonen P.K."/>
            <person name="Jex A.R."/>
            <person name="Hall R.S."/>
            <person name="Safavi-Hemami H."/>
            <person name="Kaewkong W."/>
            <person name="Bertrand D."/>
            <person name="Gao S."/>
            <person name="Seet Q."/>
            <person name="Wongkham S."/>
            <person name="Teh B.T."/>
            <person name="Wongkham C."/>
            <person name="Intapan P.M."/>
            <person name="Maleewong W."/>
            <person name="Yang X."/>
            <person name="Hu M."/>
            <person name="Wang Z."/>
            <person name="Hofmann A."/>
            <person name="Sternberg P.W."/>
            <person name="Tan P."/>
            <person name="Wang J."/>
            <person name="Gasser R.B."/>
        </authorList>
    </citation>
    <scope>NUCLEOTIDE SEQUENCE [LARGE SCALE GENOMIC DNA]</scope>
</reference>
<dbReference type="Proteomes" id="UP000054324">
    <property type="component" value="Unassembled WGS sequence"/>
</dbReference>
<keyword evidence="2" id="KW-1185">Reference proteome</keyword>
<evidence type="ECO:0000313" key="1">
    <source>
        <dbReference type="EMBL" id="KER23294.1"/>
    </source>
</evidence>
<name>A0A075A776_OPIVI</name>
<dbReference type="KEGG" id="ovi:T265_08780"/>
<protein>
    <submittedName>
        <fullName evidence="1">Uncharacterized protein</fullName>
    </submittedName>
</protein>